<comment type="similarity">
    <text evidence="1">Belongs to the universal ribosomal protein uL10 family.</text>
</comment>
<sequence>MPPRPSLHAVRRYATVAADAAVASSSSSAAPAAAAAATEARTYTERKAFLHTYYGHLLDRSQLLLLFTHDNLSVADSRVLRNAIASVPVPRPADAAPEDAAPERAALTIARTGLLRNVVAGQTGAKATLAPHLTGQAALLTSPTLSPRYLSGVLAAIEKALKKVKKAEPDAKQPTLKLVAGVLEGNRLVTPEAIADVSKLPELDQLRAQLVGLLEQPGRQLIGVLSQAGGGALVRTLQGLEQGLKDKEQPSA</sequence>
<evidence type="ECO:0000313" key="2">
    <source>
        <dbReference type="EMBL" id="KAL1411046.1"/>
    </source>
</evidence>
<gene>
    <name evidence="2" type="ORF">Q8F55_001993</name>
</gene>
<organism evidence="2 3">
    <name type="scientific">Vanrija albida</name>
    <dbReference type="NCBI Taxonomy" id="181172"/>
    <lineage>
        <taxon>Eukaryota</taxon>
        <taxon>Fungi</taxon>
        <taxon>Dikarya</taxon>
        <taxon>Basidiomycota</taxon>
        <taxon>Agaricomycotina</taxon>
        <taxon>Tremellomycetes</taxon>
        <taxon>Trichosporonales</taxon>
        <taxon>Trichosporonaceae</taxon>
        <taxon>Vanrija</taxon>
    </lineage>
</organism>
<comment type="caution">
    <text evidence="2">The sequence shown here is derived from an EMBL/GenBank/DDBJ whole genome shotgun (WGS) entry which is preliminary data.</text>
</comment>
<keyword evidence="3" id="KW-1185">Reference proteome</keyword>
<dbReference type="Proteomes" id="UP001565368">
    <property type="component" value="Unassembled WGS sequence"/>
</dbReference>
<protein>
    <submittedName>
        <fullName evidence="2">Uncharacterized protein</fullName>
    </submittedName>
</protein>
<dbReference type="EMBL" id="JBBXJM010000002">
    <property type="protein sequence ID" value="KAL1411046.1"/>
    <property type="molecule type" value="Genomic_DNA"/>
</dbReference>
<dbReference type="Gene3D" id="3.30.70.1730">
    <property type="match status" value="1"/>
</dbReference>
<reference evidence="2 3" key="1">
    <citation type="submission" date="2023-08" db="EMBL/GenBank/DDBJ databases">
        <title>Annotated Genome Sequence of Vanrija albida AlHP1.</title>
        <authorList>
            <person name="Herzog R."/>
        </authorList>
    </citation>
    <scope>NUCLEOTIDE SEQUENCE [LARGE SCALE GENOMIC DNA]</scope>
    <source>
        <strain evidence="2 3">AlHP1</strain>
    </source>
</reference>
<proteinExistence type="inferred from homology"/>
<dbReference type="InterPro" id="IPR043141">
    <property type="entry name" value="Ribosomal_uL10-like_sf"/>
</dbReference>
<dbReference type="InterPro" id="IPR047865">
    <property type="entry name" value="Ribosomal_uL10_bac_type"/>
</dbReference>
<dbReference type="GeneID" id="95983036"/>
<dbReference type="RefSeq" id="XP_069210990.1">
    <property type="nucleotide sequence ID" value="XM_069350604.1"/>
</dbReference>
<evidence type="ECO:0000256" key="1">
    <source>
        <dbReference type="ARBA" id="ARBA00008889"/>
    </source>
</evidence>
<dbReference type="SUPFAM" id="SSF160369">
    <property type="entry name" value="Ribosomal protein L10-like"/>
    <property type="match status" value="1"/>
</dbReference>
<evidence type="ECO:0000313" key="3">
    <source>
        <dbReference type="Proteomes" id="UP001565368"/>
    </source>
</evidence>
<name>A0ABR3Q9D5_9TREE</name>
<accession>A0ABR3Q9D5</accession>
<dbReference type="PANTHER" id="PTHR11560">
    <property type="entry name" value="39S RIBOSOMAL PROTEIN L10, MITOCHONDRIAL"/>
    <property type="match status" value="1"/>
</dbReference>